<evidence type="ECO:0000256" key="6">
    <source>
        <dbReference type="ARBA" id="ARBA00023163"/>
    </source>
</evidence>
<dbReference type="InterPro" id="IPR031316">
    <property type="entry name" value="FlgM_C"/>
</dbReference>
<evidence type="ECO:0000259" key="10">
    <source>
        <dbReference type="Pfam" id="PF04316"/>
    </source>
</evidence>
<keyword evidence="11" id="KW-0966">Cell projection</keyword>
<keyword evidence="4" id="KW-1005">Bacterial flagellum biogenesis</keyword>
<organism evidence="11 12">
    <name type="scientific">Stutzerimonas tarimensis</name>
    <dbReference type="NCBI Taxonomy" id="1507735"/>
    <lineage>
        <taxon>Bacteria</taxon>
        <taxon>Pseudomonadati</taxon>
        <taxon>Pseudomonadota</taxon>
        <taxon>Gammaproteobacteria</taxon>
        <taxon>Pseudomonadales</taxon>
        <taxon>Pseudomonadaceae</taxon>
        <taxon>Stutzerimonas</taxon>
    </lineage>
</organism>
<evidence type="ECO:0000256" key="8">
    <source>
        <dbReference type="ARBA" id="ARBA00030117"/>
    </source>
</evidence>
<dbReference type="InterPro" id="IPR035890">
    <property type="entry name" value="Anti-sigma-28_factor_FlgM_sf"/>
</dbReference>
<keyword evidence="6" id="KW-0804">Transcription</keyword>
<dbReference type="EMBL" id="JBHRXZ010000024">
    <property type="protein sequence ID" value="MFC3609297.1"/>
    <property type="molecule type" value="Genomic_DNA"/>
</dbReference>
<dbReference type="RefSeq" id="WP_386366720.1">
    <property type="nucleotide sequence ID" value="NZ_JBHRXZ010000024.1"/>
</dbReference>
<evidence type="ECO:0000256" key="3">
    <source>
        <dbReference type="ARBA" id="ARBA00022491"/>
    </source>
</evidence>
<accession>A0ABV7T8F7</accession>
<proteinExistence type="inferred from homology"/>
<sequence length="107" mass="11637">MVIDFNRPNNASSTSVGRSGAAQGGERTDKAAPQNEVSRPATSPATGEPVKLSEEAQQLQQAREKLRDLPEVDQERVARIKQAIADGSYQVDEQRLAAKLLSFESSR</sequence>
<evidence type="ECO:0000256" key="7">
    <source>
        <dbReference type="ARBA" id="ARBA00024739"/>
    </source>
</evidence>
<dbReference type="Proteomes" id="UP001595630">
    <property type="component" value="Unassembled WGS sequence"/>
</dbReference>
<gene>
    <name evidence="11" type="primary">flgM</name>
    <name evidence="11" type="ORF">ACFOMF_16090</name>
</gene>
<evidence type="ECO:0000256" key="4">
    <source>
        <dbReference type="ARBA" id="ARBA00022795"/>
    </source>
</evidence>
<feature type="region of interest" description="Disordered" evidence="9">
    <location>
        <begin position="1"/>
        <end position="70"/>
    </location>
</feature>
<evidence type="ECO:0000256" key="9">
    <source>
        <dbReference type="SAM" id="MobiDB-lite"/>
    </source>
</evidence>
<keyword evidence="11" id="KW-0969">Cilium</keyword>
<keyword evidence="12" id="KW-1185">Reference proteome</keyword>
<evidence type="ECO:0000313" key="11">
    <source>
        <dbReference type="EMBL" id="MFC3609297.1"/>
    </source>
</evidence>
<feature type="domain" description="Anti-sigma-28 factor FlgM C-terminal" evidence="10">
    <location>
        <begin position="50"/>
        <end position="101"/>
    </location>
</feature>
<reference evidence="12" key="1">
    <citation type="journal article" date="2019" name="Int. J. Syst. Evol. Microbiol.">
        <title>The Global Catalogue of Microorganisms (GCM) 10K type strain sequencing project: providing services to taxonomists for standard genome sequencing and annotation.</title>
        <authorList>
            <consortium name="The Broad Institute Genomics Platform"/>
            <consortium name="The Broad Institute Genome Sequencing Center for Infectious Disease"/>
            <person name="Wu L."/>
            <person name="Ma J."/>
        </authorList>
    </citation>
    <scope>NUCLEOTIDE SEQUENCE [LARGE SCALE GENOMIC DNA]</scope>
    <source>
        <strain evidence="12">KCTC 42447</strain>
    </source>
</reference>
<feature type="compositionally biased region" description="Polar residues" evidence="9">
    <location>
        <begin position="35"/>
        <end position="45"/>
    </location>
</feature>
<dbReference type="SUPFAM" id="SSF101498">
    <property type="entry name" value="Anti-sigma factor FlgM"/>
    <property type="match status" value="1"/>
</dbReference>
<feature type="compositionally biased region" description="Polar residues" evidence="9">
    <location>
        <begin position="7"/>
        <end position="17"/>
    </location>
</feature>
<comment type="similarity">
    <text evidence="1">Belongs to the FlgM family.</text>
</comment>
<dbReference type="NCBIfam" id="TIGR03824">
    <property type="entry name" value="FlgM_jcvi"/>
    <property type="match status" value="1"/>
</dbReference>
<evidence type="ECO:0000256" key="2">
    <source>
        <dbReference type="ARBA" id="ARBA00017823"/>
    </source>
</evidence>
<evidence type="ECO:0000256" key="1">
    <source>
        <dbReference type="ARBA" id="ARBA00005322"/>
    </source>
</evidence>
<keyword evidence="5" id="KW-0805">Transcription regulation</keyword>
<protein>
    <recommendedName>
        <fullName evidence="2">Negative regulator of flagellin synthesis</fullName>
    </recommendedName>
    <alternativeName>
        <fullName evidence="8">Anti-sigma-28 factor</fullName>
    </alternativeName>
</protein>
<dbReference type="Pfam" id="PF04316">
    <property type="entry name" value="FlgM"/>
    <property type="match status" value="1"/>
</dbReference>
<comment type="caution">
    <text evidence="11">The sequence shown here is derived from an EMBL/GenBank/DDBJ whole genome shotgun (WGS) entry which is preliminary data.</text>
</comment>
<evidence type="ECO:0000256" key="5">
    <source>
        <dbReference type="ARBA" id="ARBA00023015"/>
    </source>
</evidence>
<keyword evidence="3" id="KW-0678">Repressor</keyword>
<keyword evidence="11" id="KW-0282">Flagellum</keyword>
<name>A0ABV7T8F7_9GAMM</name>
<evidence type="ECO:0000313" key="12">
    <source>
        <dbReference type="Proteomes" id="UP001595630"/>
    </source>
</evidence>
<comment type="function">
    <text evidence="7">Responsible for the coupling of flagellin expression to flagellar assembly by preventing expression of the flagellin genes when a component of the middle class of proteins is defective. It negatively regulates flagellar genes by inhibiting the activity of FliA by directly binding to FliA.</text>
</comment>
<dbReference type="InterPro" id="IPR007412">
    <property type="entry name" value="FlgM"/>
</dbReference>